<feature type="compositionally biased region" description="Polar residues" evidence="1">
    <location>
        <begin position="117"/>
        <end position="131"/>
    </location>
</feature>
<feature type="compositionally biased region" description="Polar residues" evidence="1">
    <location>
        <begin position="14"/>
        <end position="33"/>
    </location>
</feature>
<dbReference type="InParanoid" id="A0A2P6N3K2"/>
<sequence length="2132" mass="241380">MLTYRLTKSLLKSISTAAPQDNVSPLEGHTNNMSDDEDWDKDFADDDSSSLSLGPPTRLSLSINTKTITPPSKDDEKSASSPAIMINEPKKMVQFVEEDDEPFEDFADSPIRLTGGSPISKSPSLTRSLRFQDSDEEKWDDDFDDVKEQPVMQIRGIKADPKGKEEDWDEDFDFGPSAPIGAPLLRDNSVGRKQLQMSRVHSSALMSITTKVENTLKEIHASWPTPADKQKKKSKTRNQSITELDDEFETARTYSLGGPQKIMEEAQSSLKSAIECAARGDKGEAMKHLKNAQNILGGLFQRDKDFALEAEVYYQTGLLMKAEPMEAVSHFKYAIDMMSQLKGDIDPPFKAQVYHELASCYIQLSNLSTAAINLSDCLKTLLAPPYPLIQWGQVAQATLSLCNCLKDMNLSREILPQYLHKCVEAAQLVGNFPVTRNLTENSQASDLTTQKEAEDMLQTVPDFPKTPIKPVPESPLKLRTQVVQPDTLSLSASETESDSENWDMELGLDGQQRQTLTLASTGGAPAKMNSDPEERIPKRYKFLDSLKQEVEIIKYPKATFFYTMKTSEGHKLLGEQAQESWLGNLIGKHPQALVYREYIEENANKAVRELVQEFANKQEGVKKLSIEWAKSHLIFCTLLYKLGHKDICWESLYNFFVDLVDCNITRMTLSDQYSFTHIVMSTALLAAKLWRSDDERPTEFKTMIKNIERFNPKAADLTKVLEVETAVHHKYMELDDIEPSFIMFCLVTLSNLYRKLAGTESSEAKADPSSLTPYYNEVDPLVVRARILVDIHFILNDISPLTSRNRQVSDEDRENSERKGISNGALETFILDNSELFDSNKRMQTLTEIYPQIPTCFVKAKAAYALGLFRSFEMEEHGVAEQLYLDCVYILDHCKSQIEGIPPVVSTLGTSALQRFGEVLLLNYKYQYSIAAYEAAVKILRLKNDAGLLPLIHKLATTTRENDDTKRAIEYLREVLDSYSRDNKSNEFRYVAVIISQLHRDMGDFRKAETLLLNAISKGAGVQALSSFEPTKLDHASFRLQVQLIDLYLESYTFEKGIELLEYLTTCQLPLNSAQTVLSKLTKAYIKKRWFVDASRVLSKLKEEVSKPGQGMRTNSDDLMKYYELQALLHHHSGKHTDALSDVSSSIETAINLCSSTSLAALAHYWTVRAKIFRALCSLIHITFPTTLKPNPTDPNLSSNRGTNSQAKLYTCVGDLIQECVYSYDKAYHYYKGIGDDIHIAKTVNGIVQTYLERLFCPVALLHFRYNDLARLPFFEISDFAKTAGTPGSNSKHRRTKSSVDAGINIPLTEKKEFFVSIEKIENPALCALEICAETFDPIIMAQSFMNMAELKYLQGEQETAVAFWTECKELIMSLFMEDSNYTVLLGKGMPPSMLKKLDHVFSRVTRFMFSLDSTFINQHLNVIDAYNLLQIDIESSHRRPTQQFVKSETKEELLASLEGGELSPRGSISQTKPPKIAVPSLSSVPSHLKVPSIRKPLAPESDTRFSDHKRKSVGLENNPLQKINDINEESAERIWGFLFAIKTQIANFIKGKMTQEELLSRNRKTVRKILQVKRQNELIKGSNEPETGHRLSDPKAPGEANPSTTGPAFEEFSETHPGFSRLLYVLTVEDYIIYYVPVTGSVRIQQLGGREDDDSRANIVGPQPSMRYVSIHIDNDSVTLLLPPSVTLDKLLRHLCNKSYWEQDPGESRKKSFFGSFGRNSALNSRKIKFVDRTKGFQSCLEDILAQIAIRDTPAGEVRGNREWTTEDLSLVAFAKKTINPIDSSSIFCPLNVSSSRTVAQCYSQQELKECSMDNPLRLWIYFSTGGSSTTEQTRDFLNKTVFFSKPMLTYLSNIVDDVESETAEARKSVQNVQDALFSTLIDIIPDGDPTIPVAMVISKAMALMPWELMILEPVCRYMSVMDMRAHLRKRSFVVKKDEVIPKFFSIHNSTFEKNNAQEESDRRRWILAENFKRLYVKRKTPSCQKVHHQVVPFHTPLVKLGRRVSAYKRPYKLIQWIDVSSISQPAEIVPLFKNIDMSPPSVMLFTFADLLEFNDTLQYLIRSRLECTYLFIPASKMKVVTTKLMKVAEDYLKTKEKARSVMEPQQWLMNTVSSIQNELNIPIAIMCPMT</sequence>
<feature type="compositionally biased region" description="Acidic residues" evidence="1">
    <location>
        <begin position="34"/>
        <end position="48"/>
    </location>
</feature>
<dbReference type="EMBL" id="MDYQ01000218">
    <property type="protein sequence ID" value="PRP78521.1"/>
    <property type="molecule type" value="Genomic_DNA"/>
</dbReference>
<dbReference type="OrthoDB" id="18070at2759"/>
<protein>
    <submittedName>
        <fullName evidence="2">Uncharacterized protein</fullName>
    </submittedName>
</protein>
<feature type="compositionally biased region" description="Polar residues" evidence="1">
    <location>
        <begin position="59"/>
        <end position="70"/>
    </location>
</feature>
<feature type="region of interest" description="Disordered" evidence="1">
    <location>
        <begin position="220"/>
        <end position="244"/>
    </location>
</feature>
<feature type="region of interest" description="Disordered" evidence="1">
    <location>
        <begin position="1461"/>
        <end position="1514"/>
    </location>
</feature>
<dbReference type="STRING" id="1890364.A0A2P6N3K2"/>
<evidence type="ECO:0000313" key="3">
    <source>
        <dbReference type="Proteomes" id="UP000241769"/>
    </source>
</evidence>
<dbReference type="FunCoup" id="A0A2P6N3K2">
    <property type="interactions" value="1"/>
</dbReference>
<organism evidence="2 3">
    <name type="scientific">Planoprotostelium fungivorum</name>
    <dbReference type="NCBI Taxonomy" id="1890364"/>
    <lineage>
        <taxon>Eukaryota</taxon>
        <taxon>Amoebozoa</taxon>
        <taxon>Evosea</taxon>
        <taxon>Variosea</taxon>
        <taxon>Cavosteliida</taxon>
        <taxon>Cavosteliaceae</taxon>
        <taxon>Planoprotostelium</taxon>
    </lineage>
</organism>
<keyword evidence="3" id="KW-1185">Reference proteome</keyword>
<dbReference type="InterPro" id="IPR011990">
    <property type="entry name" value="TPR-like_helical_dom_sf"/>
</dbReference>
<comment type="caution">
    <text evidence="2">The sequence shown here is derived from an EMBL/GenBank/DDBJ whole genome shotgun (WGS) entry which is preliminary data.</text>
</comment>
<proteinExistence type="predicted"/>
<evidence type="ECO:0000313" key="2">
    <source>
        <dbReference type="EMBL" id="PRP78521.1"/>
    </source>
</evidence>
<dbReference type="Proteomes" id="UP000241769">
    <property type="component" value="Unassembled WGS sequence"/>
</dbReference>
<feature type="region of interest" description="Disordered" evidence="1">
    <location>
        <begin position="108"/>
        <end position="141"/>
    </location>
</feature>
<dbReference type="Gene3D" id="1.25.40.10">
    <property type="entry name" value="Tetratricopeptide repeat domain"/>
    <property type="match status" value="1"/>
</dbReference>
<name>A0A2P6N3K2_9EUKA</name>
<evidence type="ECO:0000256" key="1">
    <source>
        <dbReference type="SAM" id="MobiDB-lite"/>
    </source>
</evidence>
<dbReference type="SUPFAM" id="SSF48452">
    <property type="entry name" value="TPR-like"/>
    <property type="match status" value="2"/>
</dbReference>
<reference evidence="2 3" key="1">
    <citation type="journal article" date="2018" name="Genome Biol. Evol.">
        <title>Multiple Roots of Fruiting Body Formation in Amoebozoa.</title>
        <authorList>
            <person name="Hillmann F."/>
            <person name="Forbes G."/>
            <person name="Novohradska S."/>
            <person name="Ferling I."/>
            <person name="Riege K."/>
            <person name="Groth M."/>
            <person name="Westermann M."/>
            <person name="Marz M."/>
            <person name="Spaller T."/>
            <person name="Winckler T."/>
            <person name="Schaap P."/>
            <person name="Glockner G."/>
        </authorList>
    </citation>
    <scope>NUCLEOTIDE SEQUENCE [LARGE SCALE GENOMIC DNA]</scope>
    <source>
        <strain evidence="2 3">Jena</strain>
    </source>
</reference>
<gene>
    <name evidence="2" type="ORF">PROFUN_13578</name>
</gene>
<accession>A0A2P6N3K2</accession>
<feature type="region of interest" description="Disordered" evidence="1">
    <location>
        <begin position="14"/>
        <end position="85"/>
    </location>
</feature>
<feature type="region of interest" description="Disordered" evidence="1">
    <location>
        <begin position="1578"/>
        <end position="1606"/>
    </location>
</feature>